<evidence type="ECO:0000313" key="3">
    <source>
        <dbReference type="Proteomes" id="UP001501237"/>
    </source>
</evidence>
<dbReference type="Proteomes" id="UP001501237">
    <property type="component" value="Unassembled WGS sequence"/>
</dbReference>
<dbReference type="Gene3D" id="1.20.1290.10">
    <property type="entry name" value="AhpD-like"/>
    <property type="match status" value="1"/>
</dbReference>
<dbReference type="NCBIfam" id="TIGR00778">
    <property type="entry name" value="ahpD_dom"/>
    <property type="match status" value="1"/>
</dbReference>
<dbReference type="RefSeq" id="WP_344831022.1">
    <property type="nucleotide sequence ID" value="NZ_BAAAUV010000010.1"/>
</dbReference>
<reference evidence="3" key="1">
    <citation type="journal article" date="2019" name="Int. J. Syst. Evol. Microbiol.">
        <title>The Global Catalogue of Microorganisms (GCM) 10K type strain sequencing project: providing services to taxonomists for standard genome sequencing and annotation.</title>
        <authorList>
            <consortium name="The Broad Institute Genomics Platform"/>
            <consortium name="The Broad Institute Genome Sequencing Center for Infectious Disease"/>
            <person name="Wu L."/>
            <person name="Ma J."/>
        </authorList>
    </citation>
    <scope>NUCLEOTIDE SEQUENCE [LARGE SCALE GENOMIC DNA]</scope>
    <source>
        <strain evidence="3">JCM 9377</strain>
    </source>
</reference>
<gene>
    <name evidence="2" type="ORF">GCM10010468_42570</name>
</gene>
<protein>
    <submittedName>
        <fullName evidence="2">Carboxymuconolactone decarboxylase family protein</fullName>
    </submittedName>
</protein>
<proteinExistence type="predicted"/>
<comment type="caution">
    <text evidence="2">The sequence shown here is derived from an EMBL/GenBank/DDBJ whole genome shotgun (WGS) entry which is preliminary data.</text>
</comment>
<feature type="domain" description="Carboxymuconolactone decarboxylase-like" evidence="1">
    <location>
        <begin position="12"/>
        <end position="94"/>
    </location>
</feature>
<dbReference type="InterPro" id="IPR029032">
    <property type="entry name" value="AhpD-like"/>
</dbReference>
<dbReference type="PANTHER" id="PTHR34846">
    <property type="entry name" value="4-CARBOXYMUCONOLACTONE DECARBOXYLASE FAMILY PROTEIN (AFU_ORTHOLOGUE AFUA_6G11590)"/>
    <property type="match status" value="1"/>
</dbReference>
<dbReference type="InterPro" id="IPR003779">
    <property type="entry name" value="CMD-like"/>
</dbReference>
<keyword evidence="3" id="KW-1185">Reference proteome</keyword>
<evidence type="ECO:0000259" key="1">
    <source>
        <dbReference type="Pfam" id="PF02627"/>
    </source>
</evidence>
<sequence>MTERIDIAELAPKAYQAMFGLEKYLHGSGLEQRHIELIKLRASQINGCAFCVDMHSGDMKKQGEPDRRIWAVAAWRETSFFTPEERAVLALTEEGTRLADAHEGVSDEVWAEAEKYFSPEQMAALCMAVATINAWNRLGVMPRKAPPPLA</sequence>
<dbReference type="EMBL" id="BAAAUV010000010">
    <property type="protein sequence ID" value="GAA3218848.1"/>
    <property type="molecule type" value="Genomic_DNA"/>
</dbReference>
<dbReference type="InterPro" id="IPR004675">
    <property type="entry name" value="AhpD_core"/>
</dbReference>
<accession>A0ABP6QD05</accession>
<evidence type="ECO:0000313" key="2">
    <source>
        <dbReference type="EMBL" id="GAA3218848.1"/>
    </source>
</evidence>
<dbReference type="PANTHER" id="PTHR34846:SF7">
    <property type="entry name" value="BLL7811 PROTEIN"/>
    <property type="match status" value="1"/>
</dbReference>
<dbReference type="Pfam" id="PF02627">
    <property type="entry name" value="CMD"/>
    <property type="match status" value="1"/>
</dbReference>
<dbReference type="SUPFAM" id="SSF69118">
    <property type="entry name" value="AhpD-like"/>
    <property type="match status" value="1"/>
</dbReference>
<organism evidence="2 3">
    <name type="scientific">Actinocorallia longicatena</name>
    <dbReference type="NCBI Taxonomy" id="111803"/>
    <lineage>
        <taxon>Bacteria</taxon>
        <taxon>Bacillati</taxon>
        <taxon>Actinomycetota</taxon>
        <taxon>Actinomycetes</taxon>
        <taxon>Streptosporangiales</taxon>
        <taxon>Thermomonosporaceae</taxon>
        <taxon>Actinocorallia</taxon>
    </lineage>
</organism>
<name>A0ABP6QD05_9ACTN</name>